<protein>
    <submittedName>
        <fullName evidence="2">Uncharacterized protein</fullName>
    </submittedName>
</protein>
<dbReference type="EMBL" id="HBGU01074473">
    <property type="protein sequence ID" value="CAD9538376.1"/>
    <property type="molecule type" value="Transcribed_RNA"/>
</dbReference>
<feature type="region of interest" description="Disordered" evidence="1">
    <location>
        <begin position="348"/>
        <end position="371"/>
    </location>
</feature>
<name>A0A7S2J5J7_9EUKA</name>
<accession>A0A7S2J5J7</accession>
<sequence length="449" mass="47381">MRGFHGEPHTPLGATLRSEPAPRGEAGIAPPHFYENPVDDEVYAAAEMEVVEAELQALDTAPPFASCGHAGGTLGTFTGGAGEGGEGYEQGLEPTSSHLWRVEAGDDHDLMIAALSAEMATFRPEGFDGSPPGWLVEAAVRGCHTLDQVAATTSLEHQGPIDALSAEPAQLAAYNMWLLAASKRVDYLRERALEAERERSVAANRESHARRGAALQQAAWSQRGNAIEERKNVARLNHLKARGAKREAAARRADARAREARWAGHVAALHSEVAELPEDVRHAKEILTHNRHVGARTIKAAAGAIEQRKGELQQQREAEARAMRDRVRASSMVTVPAEVAHAITHATGCGASSSAASSTSNTAPAKSTASYRALTNPDSVLAACRSARTTPRSSTPRSLTARSSDTPRSTTSGASSRNGSSSAACTCTGGSSFDGVSTFNQGFDPAVEC</sequence>
<reference evidence="2" key="1">
    <citation type="submission" date="2021-01" db="EMBL/GenBank/DDBJ databases">
        <authorList>
            <person name="Corre E."/>
            <person name="Pelletier E."/>
            <person name="Niang G."/>
            <person name="Scheremetjew M."/>
            <person name="Finn R."/>
            <person name="Kale V."/>
            <person name="Holt S."/>
            <person name="Cochrane G."/>
            <person name="Meng A."/>
            <person name="Brown T."/>
            <person name="Cohen L."/>
        </authorList>
    </citation>
    <scope>NUCLEOTIDE SEQUENCE</scope>
    <source>
        <strain evidence="2">UTEX LB 985</strain>
    </source>
</reference>
<feature type="region of interest" description="Disordered" evidence="1">
    <location>
        <begin position="386"/>
        <end position="423"/>
    </location>
</feature>
<feature type="region of interest" description="Disordered" evidence="1">
    <location>
        <begin position="1"/>
        <end position="34"/>
    </location>
</feature>
<feature type="compositionally biased region" description="Low complexity" evidence="1">
    <location>
        <begin position="351"/>
        <end position="370"/>
    </location>
</feature>
<evidence type="ECO:0000313" key="2">
    <source>
        <dbReference type="EMBL" id="CAD9538376.1"/>
    </source>
</evidence>
<proteinExistence type="predicted"/>
<organism evidence="2">
    <name type="scientific">Haptolina brevifila</name>
    <dbReference type="NCBI Taxonomy" id="156173"/>
    <lineage>
        <taxon>Eukaryota</taxon>
        <taxon>Haptista</taxon>
        <taxon>Haptophyta</taxon>
        <taxon>Prymnesiophyceae</taxon>
        <taxon>Prymnesiales</taxon>
        <taxon>Prymnesiaceae</taxon>
        <taxon>Haptolina</taxon>
    </lineage>
</organism>
<evidence type="ECO:0000256" key="1">
    <source>
        <dbReference type="SAM" id="MobiDB-lite"/>
    </source>
</evidence>
<gene>
    <name evidence="2" type="ORF">CBRE1094_LOCUS40575</name>
</gene>
<dbReference type="AlphaFoldDB" id="A0A7S2J5J7"/>